<dbReference type="EC" id="2.1.1.33" evidence="7"/>
<dbReference type="CDD" id="cd02440">
    <property type="entry name" value="AdoMet_MTases"/>
    <property type="match status" value="1"/>
</dbReference>
<feature type="binding site" evidence="7">
    <location>
        <position position="125"/>
    </location>
    <ligand>
        <name>S-adenosyl-L-methionine</name>
        <dbReference type="ChEBI" id="CHEBI:59789"/>
    </ligand>
</feature>
<dbReference type="KEGG" id="ajp:AMJAP_0148"/>
<gene>
    <name evidence="7 8" type="primary">trmB</name>
    <name evidence="8" type="ORF">AMJAP_0148</name>
</gene>
<keyword evidence="3 7" id="KW-0489">Methyltransferase</keyword>
<dbReference type="Proteomes" id="UP000595663">
    <property type="component" value="Chromosome"/>
</dbReference>
<evidence type="ECO:0000256" key="2">
    <source>
        <dbReference type="ARBA" id="ARBA00003015"/>
    </source>
</evidence>
<dbReference type="NCBIfam" id="TIGR00091">
    <property type="entry name" value="tRNA (guanosine(46)-N7)-methyltransferase TrmB"/>
    <property type="match status" value="1"/>
</dbReference>
<comment type="function">
    <text evidence="2 7">Catalyzes the formation of N(7)-methylguanine at position 46 (m7G46) in tRNA.</text>
</comment>
<proteinExistence type="inferred from homology"/>
<keyword evidence="6 7" id="KW-0819">tRNA processing</keyword>
<comment type="caution">
    <text evidence="7">Lacks conserved residue(s) required for the propagation of feature annotation.</text>
</comment>
<keyword evidence="5 7" id="KW-0949">S-adenosyl-L-methionine</keyword>
<dbReference type="PROSITE" id="PS51625">
    <property type="entry name" value="SAM_MT_TRMB"/>
    <property type="match status" value="1"/>
</dbReference>
<dbReference type="FunFam" id="3.40.50.150:FF:000024">
    <property type="entry name" value="tRNA (guanine-N(7)-)-methyltransferase"/>
    <property type="match status" value="1"/>
</dbReference>
<dbReference type="Pfam" id="PF02390">
    <property type="entry name" value="Methyltransf_4"/>
    <property type="match status" value="1"/>
</dbReference>
<dbReference type="UniPathway" id="UPA00989"/>
<feature type="binding site" evidence="7">
    <location>
        <position position="98"/>
    </location>
    <ligand>
        <name>S-adenosyl-L-methionine</name>
        <dbReference type="ChEBI" id="CHEBI:59789"/>
    </ligand>
</feature>
<evidence type="ECO:0000256" key="3">
    <source>
        <dbReference type="ARBA" id="ARBA00022603"/>
    </source>
</evidence>
<keyword evidence="4 7" id="KW-0808">Transferase</keyword>
<sequence>MSEDNKTEQPSPEQPVGEKYMRTVKSFVLRAGRMTEGQQKAMETVWPEMGLELSQGRLDLAEAFGREAPVVLEIGFGMGDSLIEMAKDQPEKNYIGIEVHRPGVGRLLSNVEKEGLTNIRVFCDDAIEVLAQCIPDGSLSTLQLFFPDPWHKKKHHKRRIVQAEFAETIRKKLKVGGHFHMATDWENYAEHMMEVMSVAPGYRNVAGDQAFSPQPEWRPVTKFQKRGERLGHGVWDLMFERTSD</sequence>
<feature type="binding site" evidence="7">
    <location>
        <position position="73"/>
    </location>
    <ligand>
        <name>S-adenosyl-L-methionine</name>
        <dbReference type="ChEBI" id="CHEBI:59789"/>
    </ligand>
</feature>
<evidence type="ECO:0000256" key="6">
    <source>
        <dbReference type="ARBA" id="ARBA00022694"/>
    </source>
</evidence>
<comment type="catalytic activity">
    <reaction evidence="1 7">
        <text>guanosine(46) in tRNA + S-adenosyl-L-methionine = N(7)-methylguanosine(46) in tRNA + S-adenosyl-L-homocysteine</text>
        <dbReference type="Rhea" id="RHEA:42708"/>
        <dbReference type="Rhea" id="RHEA-COMP:10188"/>
        <dbReference type="Rhea" id="RHEA-COMP:10189"/>
        <dbReference type="ChEBI" id="CHEBI:57856"/>
        <dbReference type="ChEBI" id="CHEBI:59789"/>
        <dbReference type="ChEBI" id="CHEBI:74269"/>
        <dbReference type="ChEBI" id="CHEBI:74480"/>
        <dbReference type="EC" id="2.1.1.33"/>
    </reaction>
</comment>
<dbReference type="InterPro" id="IPR055361">
    <property type="entry name" value="tRNA_methyltr_TrmB_bact"/>
</dbReference>
<dbReference type="InterPro" id="IPR003358">
    <property type="entry name" value="tRNA_(Gua-N-7)_MeTrfase_Trmb"/>
</dbReference>
<keyword evidence="9" id="KW-1185">Reference proteome</keyword>
<comment type="pathway">
    <text evidence="7">tRNA modification; N(7)-methylguanine-tRNA biosynthesis.</text>
</comment>
<dbReference type="Gene3D" id="3.40.50.150">
    <property type="entry name" value="Vaccinia Virus protein VP39"/>
    <property type="match status" value="1"/>
</dbReference>
<dbReference type="EMBL" id="AP014545">
    <property type="protein sequence ID" value="BBB24747.1"/>
    <property type="molecule type" value="Genomic_DNA"/>
</dbReference>
<dbReference type="PANTHER" id="PTHR23417:SF14">
    <property type="entry name" value="PENTACOTRIPEPTIDE-REPEAT REGION OF PRORP DOMAIN-CONTAINING PROTEIN"/>
    <property type="match status" value="1"/>
</dbReference>
<dbReference type="HAMAP" id="MF_01057">
    <property type="entry name" value="tRNA_methyltr_TrmB"/>
    <property type="match status" value="1"/>
</dbReference>
<feature type="binding site" evidence="7">
    <location>
        <position position="148"/>
    </location>
    <ligand>
        <name>S-adenosyl-L-methionine</name>
        <dbReference type="ChEBI" id="CHEBI:59789"/>
    </ligand>
</feature>
<dbReference type="PANTHER" id="PTHR23417">
    <property type="entry name" value="3-DEOXY-D-MANNO-OCTULOSONIC-ACID TRANSFERASE/TRNA GUANINE-N 7 - -METHYLTRANSFERASE"/>
    <property type="match status" value="1"/>
</dbReference>
<evidence type="ECO:0000256" key="7">
    <source>
        <dbReference type="HAMAP-Rule" id="MF_01057"/>
    </source>
</evidence>
<evidence type="ECO:0000256" key="1">
    <source>
        <dbReference type="ARBA" id="ARBA00000142"/>
    </source>
</evidence>
<dbReference type="OrthoDB" id="9802090at2"/>
<evidence type="ECO:0000256" key="4">
    <source>
        <dbReference type="ARBA" id="ARBA00022679"/>
    </source>
</evidence>
<dbReference type="SUPFAM" id="SSF53335">
    <property type="entry name" value="S-adenosyl-L-methionine-dependent methyltransferases"/>
    <property type="match status" value="1"/>
</dbReference>
<name>A0A7R6PE74_9GAMM</name>
<dbReference type="RefSeq" id="WP_019621081.1">
    <property type="nucleotide sequence ID" value="NZ_AP014545.1"/>
</dbReference>
<dbReference type="GO" id="GO:0043527">
    <property type="term" value="C:tRNA methyltransferase complex"/>
    <property type="evidence" value="ECO:0007669"/>
    <property type="project" value="TreeGrafter"/>
</dbReference>
<evidence type="ECO:0000256" key="5">
    <source>
        <dbReference type="ARBA" id="ARBA00022691"/>
    </source>
</evidence>
<reference evidence="8 9" key="1">
    <citation type="journal article" date="2008" name="Int. J. Syst. Evol. Microbiol.">
        <title>Amphritea japonica sp. nov. and Amphritea balenae sp. nov., isolated from the sediment adjacent to sperm whale carcasses off Kagoshima, Japan.</title>
        <authorList>
            <person name="Miyazaki M."/>
            <person name="Nogi Y."/>
            <person name="Fujiwara Y."/>
            <person name="Kawato M."/>
            <person name="Nagahama T."/>
            <person name="Kubokawa K."/>
            <person name="Horikoshi K."/>
        </authorList>
    </citation>
    <scope>NUCLEOTIDE SEQUENCE [LARGE SCALE GENOMIC DNA]</scope>
    <source>
        <strain evidence="8 9">ATCC BAA-1530</strain>
    </source>
</reference>
<feature type="binding site" evidence="7">
    <location>
        <position position="184"/>
    </location>
    <ligand>
        <name>substrate</name>
    </ligand>
</feature>
<dbReference type="InterPro" id="IPR029063">
    <property type="entry name" value="SAM-dependent_MTases_sf"/>
</dbReference>
<protein>
    <recommendedName>
        <fullName evidence="7">tRNA (guanine-N(7)-)-methyltransferase</fullName>
        <ecNumber evidence="7">2.1.1.33</ecNumber>
    </recommendedName>
    <alternativeName>
        <fullName evidence="7">tRNA (guanine(46)-N(7))-methyltransferase</fullName>
    </alternativeName>
    <alternativeName>
        <fullName evidence="7">tRNA(m7G46)-methyltransferase</fullName>
    </alternativeName>
</protein>
<dbReference type="GO" id="GO:0008176">
    <property type="term" value="F:tRNA (guanine(46)-N7)-methyltransferase activity"/>
    <property type="evidence" value="ECO:0007669"/>
    <property type="project" value="UniProtKB-UniRule"/>
</dbReference>
<dbReference type="AlphaFoldDB" id="A0A7R6PE74"/>
<evidence type="ECO:0000313" key="9">
    <source>
        <dbReference type="Proteomes" id="UP000595663"/>
    </source>
</evidence>
<comment type="similarity">
    <text evidence="7">Belongs to the class I-like SAM-binding methyltransferase superfamily. TrmB family.</text>
</comment>
<feature type="binding site" evidence="7">
    <location>
        <position position="152"/>
    </location>
    <ligand>
        <name>substrate</name>
    </ligand>
</feature>
<evidence type="ECO:0000313" key="8">
    <source>
        <dbReference type="EMBL" id="BBB24747.1"/>
    </source>
</evidence>
<organism evidence="8 9">
    <name type="scientific">Amphritea japonica ATCC BAA-1530</name>
    <dbReference type="NCBI Taxonomy" id="1278309"/>
    <lineage>
        <taxon>Bacteria</taxon>
        <taxon>Pseudomonadati</taxon>
        <taxon>Pseudomonadota</taxon>
        <taxon>Gammaproteobacteria</taxon>
        <taxon>Oceanospirillales</taxon>
        <taxon>Oceanospirillaceae</taxon>
        <taxon>Amphritea</taxon>
    </lineage>
</organism>
<accession>A0A7R6PE74</accession>